<keyword evidence="11" id="KW-1185">Reference proteome</keyword>
<comment type="caution">
    <text evidence="10">The sequence shown here is derived from an EMBL/GenBank/DDBJ whole genome shotgun (WGS) entry which is preliminary data.</text>
</comment>
<keyword evidence="6" id="KW-0539">Nucleus</keyword>
<feature type="compositionally biased region" description="Low complexity" evidence="8">
    <location>
        <begin position="68"/>
        <end position="78"/>
    </location>
</feature>
<dbReference type="InterPro" id="IPR004582">
    <property type="entry name" value="Checkpoint_prot_Rad17_Rad24"/>
</dbReference>
<evidence type="ECO:0000256" key="8">
    <source>
        <dbReference type="SAM" id="MobiDB-lite"/>
    </source>
</evidence>
<dbReference type="InterPro" id="IPR027417">
    <property type="entry name" value="P-loop_NTPase"/>
</dbReference>
<dbReference type="GO" id="GO:0006281">
    <property type="term" value="P:DNA repair"/>
    <property type="evidence" value="ECO:0007669"/>
    <property type="project" value="InterPro"/>
</dbReference>
<dbReference type="SMART" id="SM00382">
    <property type="entry name" value="AAA"/>
    <property type="match status" value="1"/>
</dbReference>
<evidence type="ECO:0000256" key="1">
    <source>
        <dbReference type="ARBA" id="ARBA00004123"/>
    </source>
</evidence>
<comment type="similarity">
    <text evidence="2">Belongs to the rad17/RAD24 family.</text>
</comment>
<dbReference type="Proteomes" id="UP000596742">
    <property type="component" value="Unassembled WGS sequence"/>
</dbReference>
<reference evidence="10" key="1">
    <citation type="submission" date="2018-11" db="EMBL/GenBank/DDBJ databases">
        <authorList>
            <person name="Alioto T."/>
            <person name="Alioto T."/>
        </authorList>
    </citation>
    <scope>NUCLEOTIDE SEQUENCE</scope>
</reference>
<protein>
    <submittedName>
        <fullName evidence="10">Cell cycle checkpoint protein</fullName>
    </submittedName>
</protein>
<dbReference type="GO" id="GO:0000077">
    <property type="term" value="P:DNA damage checkpoint signaling"/>
    <property type="evidence" value="ECO:0007669"/>
    <property type="project" value="TreeGrafter"/>
</dbReference>
<dbReference type="AlphaFoldDB" id="A0A8B6EQ28"/>
<feature type="compositionally biased region" description="Basic residues" evidence="8">
    <location>
        <begin position="51"/>
        <end position="65"/>
    </location>
</feature>
<dbReference type="GO" id="GO:0003689">
    <property type="term" value="F:DNA clamp loader activity"/>
    <property type="evidence" value="ECO:0007669"/>
    <property type="project" value="TreeGrafter"/>
</dbReference>
<evidence type="ECO:0000256" key="2">
    <source>
        <dbReference type="ARBA" id="ARBA00006168"/>
    </source>
</evidence>
<keyword evidence="5" id="KW-0067">ATP-binding</keyword>
<dbReference type="EMBL" id="UYJE01005559">
    <property type="protein sequence ID" value="VDI38158.1"/>
    <property type="molecule type" value="Genomic_DNA"/>
</dbReference>
<feature type="compositionally biased region" description="Acidic residues" evidence="8">
    <location>
        <begin position="623"/>
        <end position="633"/>
    </location>
</feature>
<organism evidence="10 11">
    <name type="scientific">Mytilus galloprovincialis</name>
    <name type="common">Mediterranean mussel</name>
    <dbReference type="NCBI Taxonomy" id="29158"/>
    <lineage>
        <taxon>Eukaryota</taxon>
        <taxon>Metazoa</taxon>
        <taxon>Spiralia</taxon>
        <taxon>Lophotrochozoa</taxon>
        <taxon>Mollusca</taxon>
        <taxon>Bivalvia</taxon>
        <taxon>Autobranchia</taxon>
        <taxon>Pteriomorphia</taxon>
        <taxon>Mytilida</taxon>
        <taxon>Mytiloidea</taxon>
        <taxon>Mytilidae</taxon>
        <taxon>Mytilinae</taxon>
        <taxon>Mytilus</taxon>
    </lineage>
</organism>
<dbReference type="GO" id="GO:0005524">
    <property type="term" value="F:ATP binding"/>
    <property type="evidence" value="ECO:0007669"/>
    <property type="project" value="UniProtKB-KW"/>
</dbReference>
<dbReference type="Pfam" id="PF03215">
    <property type="entry name" value="Rad17"/>
    <property type="match status" value="1"/>
</dbReference>
<comment type="subcellular location">
    <subcellularLocation>
        <location evidence="1">Nucleus</location>
    </subcellularLocation>
</comment>
<proteinExistence type="inferred from homology"/>
<evidence type="ECO:0000256" key="7">
    <source>
        <dbReference type="ARBA" id="ARBA00023306"/>
    </source>
</evidence>
<evidence type="ECO:0000313" key="11">
    <source>
        <dbReference type="Proteomes" id="UP000596742"/>
    </source>
</evidence>
<dbReference type="FunFam" id="3.40.50.300:FF:001661">
    <property type="entry name" value="RAD17 checkpoint clamp loader component"/>
    <property type="match status" value="1"/>
</dbReference>
<feature type="region of interest" description="Disordered" evidence="8">
    <location>
        <begin position="361"/>
        <end position="403"/>
    </location>
</feature>
<dbReference type="PANTHER" id="PTHR12172:SF0">
    <property type="entry name" value="CELL CYCLE CHECKPOINT PROTEIN RAD17"/>
    <property type="match status" value="1"/>
</dbReference>
<dbReference type="GO" id="GO:0033314">
    <property type="term" value="P:mitotic DNA replication checkpoint signaling"/>
    <property type="evidence" value="ECO:0007669"/>
    <property type="project" value="TreeGrafter"/>
</dbReference>
<name>A0A8B6EQ28_MYTGA</name>
<evidence type="ECO:0000259" key="9">
    <source>
        <dbReference type="SMART" id="SM00382"/>
    </source>
</evidence>
<dbReference type="OrthoDB" id="10265971at2759"/>
<dbReference type="SUPFAM" id="SSF52540">
    <property type="entry name" value="P-loop containing nucleoside triphosphate hydrolases"/>
    <property type="match status" value="1"/>
</dbReference>
<gene>
    <name evidence="10" type="ORF">MGAL_10B082033</name>
</gene>
<evidence type="ECO:0000256" key="3">
    <source>
        <dbReference type="ARBA" id="ARBA00022741"/>
    </source>
</evidence>
<keyword evidence="4" id="KW-0227">DNA damage</keyword>
<keyword evidence="7" id="KW-0131">Cell cycle</keyword>
<evidence type="ECO:0000313" key="10">
    <source>
        <dbReference type="EMBL" id="VDI38158.1"/>
    </source>
</evidence>
<evidence type="ECO:0000256" key="5">
    <source>
        <dbReference type="ARBA" id="ARBA00022840"/>
    </source>
</evidence>
<feature type="compositionally biased region" description="Acidic residues" evidence="8">
    <location>
        <begin position="665"/>
        <end position="679"/>
    </location>
</feature>
<feature type="region of interest" description="Disordered" evidence="8">
    <location>
        <begin position="1"/>
        <end position="85"/>
    </location>
</feature>
<feature type="compositionally biased region" description="Polar residues" evidence="8">
    <location>
        <begin position="25"/>
        <end position="37"/>
    </location>
</feature>
<dbReference type="GO" id="GO:0003682">
    <property type="term" value="F:chromatin binding"/>
    <property type="evidence" value="ECO:0007669"/>
    <property type="project" value="TreeGrafter"/>
</dbReference>
<feature type="compositionally biased region" description="Basic residues" evidence="8">
    <location>
        <begin position="369"/>
        <end position="389"/>
    </location>
</feature>
<keyword evidence="3" id="KW-0547">Nucleotide-binding</keyword>
<dbReference type="InterPro" id="IPR003593">
    <property type="entry name" value="AAA+_ATPase"/>
</dbReference>
<sequence length="679" mass="76184">MDDSVIDLTDSPPQSLDRKRKRSEVNSVNKNTSQWVTSAFGDFFGGDSQKSTKKTSSKPTWSRKKSSNDLSSSQTSNQGTLPVDKYFSSSNVPVQKFTITKKNRPAFETELWSDKYAPKSQSDLAVHKKKIGEVECWIQKHLSAQSKLPPILLLTGPAGVGKTATIQALSKDLRYTIQEWINPLTNTTDKSFTDPFSDDKPFNRFVSSESQMSLFQQFLLRANKYNSLGIFGDDVSSKKVILVEEFPNVFYRDASTFHDIVRKYRKIGKCPLVFIVSDSTKGDSNERLLFPKDLQNELNIENISFNAVAPTSMVKVLTKIATQESNQGCHKFSIPSKTVLESIAMSVLAILEEPSMPYNTGDLMSGGRLKGKASLKKQSSRGSNKMKSKTKSENSANPDSELASIGGRDTSLFLFRALGKILYCKRDDPSNHSDLPRLPSHLSEHERDPLIINPEDVVEKSHLSGEYFTAYLHQNYLEFYTNIDDLVRSTEYLSDADYLTIDWASRSVLQEYAASVATRGIIHCNSSRSKHDAVSSGLGWRPLNKPQWYTANKTARQNSESCRSLFKSTCHGCPPVVLQTEILPFLAQINIPLHNPGQFSCLQEICRFSKVRLSLRSEKLDEKDVELDTDGEDANSVVPTFSANTIPTDNDDVITNSQSKINTSQEEEEEYDIEEFDDF</sequence>
<accession>A0A8B6EQ28</accession>
<feature type="region of interest" description="Disordered" evidence="8">
    <location>
        <begin position="622"/>
        <end position="679"/>
    </location>
</feature>
<evidence type="ECO:0000256" key="4">
    <source>
        <dbReference type="ARBA" id="ARBA00022763"/>
    </source>
</evidence>
<evidence type="ECO:0000256" key="6">
    <source>
        <dbReference type="ARBA" id="ARBA00023242"/>
    </source>
</evidence>
<feature type="compositionally biased region" description="Polar residues" evidence="8">
    <location>
        <begin position="637"/>
        <end position="664"/>
    </location>
</feature>
<feature type="domain" description="AAA+ ATPase" evidence="9">
    <location>
        <begin position="148"/>
        <end position="304"/>
    </location>
</feature>
<dbReference type="PANTHER" id="PTHR12172">
    <property type="entry name" value="CELL CYCLE CHECKPOINT PROTEIN RAD17"/>
    <property type="match status" value="1"/>
</dbReference>
<dbReference type="GO" id="GO:0005634">
    <property type="term" value="C:nucleus"/>
    <property type="evidence" value="ECO:0007669"/>
    <property type="project" value="UniProtKB-SubCell"/>
</dbReference>
<dbReference type="Gene3D" id="3.40.50.300">
    <property type="entry name" value="P-loop containing nucleotide triphosphate hydrolases"/>
    <property type="match status" value="1"/>
</dbReference>